<evidence type="ECO:0000256" key="4">
    <source>
        <dbReference type="ARBA" id="ARBA00022475"/>
    </source>
</evidence>
<keyword evidence="5" id="KW-0964">Secreted</keyword>
<sequence>MKLTSLLIAAASSSLVLAQNLAGQPPCATSCLASAISAVGCAATDISCQCGASKTAIAATVAPCLIAACQASDLGKAQSAGEAACSAYSATATATATGGGVTLTSNTTVTGGVTIVPSSTVTVGNGTVTMTGMTSTGGGKGTSSSKVVLSTSTKGPASSSTGGPGNSNGAAGMGMNGLGGLVVAVLGVVAAL</sequence>
<evidence type="ECO:0000256" key="15">
    <source>
        <dbReference type="PROSITE-ProRule" id="PRU01356"/>
    </source>
</evidence>
<keyword evidence="13" id="KW-0325">Glycoprotein</keyword>
<keyword evidence="14" id="KW-0449">Lipoprotein</keyword>
<evidence type="ECO:0000313" key="20">
    <source>
        <dbReference type="Proteomes" id="UP001239445"/>
    </source>
</evidence>
<keyword evidence="10 15" id="KW-0408">Iron</keyword>
<reference evidence="19" key="1">
    <citation type="submission" date="2023-06" db="EMBL/GenBank/DDBJ databases">
        <title>Genome-scale phylogeny and comparative genomics of the fungal order Sordariales.</title>
        <authorList>
            <consortium name="Lawrence Berkeley National Laboratory"/>
            <person name="Hensen N."/>
            <person name="Bonometti L."/>
            <person name="Westerberg I."/>
            <person name="Brannstrom I.O."/>
            <person name="Guillou S."/>
            <person name="Cros-Aarteil S."/>
            <person name="Calhoun S."/>
            <person name="Haridas S."/>
            <person name="Kuo A."/>
            <person name="Mondo S."/>
            <person name="Pangilinan J."/>
            <person name="Riley R."/>
            <person name="Labutti K."/>
            <person name="Andreopoulos B."/>
            <person name="Lipzen A."/>
            <person name="Chen C."/>
            <person name="Yanf M."/>
            <person name="Daum C."/>
            <person name="Ng V."/>
            <person name="Clum A."/>
            <person name="Steindorff A."/>
            <person name="Ohm R."/>
            <person name="Martin F."/>
            <person name="Silar P."/>
            <person name="Natvig D."/>
            <person name="Lalanne C."/>
            <person name="Gautier V."/>
            <person name="Ament-Velasquez S.L."/>
            <person name="Kruys A."/>
            <person name="Hutchinson M.I."/>
            <person name="Powell A.J."/>
            <person name="Barry K."/>
            <person name="Miller A.N."/>
            <person name="Grigoriev I.V."/>
            <person name="Debuchy R."/>
            <person name="Gladieux P."/>
            <person name="Thoren M.H."/>
            <person name="Johannesson H."/>
        </authorList>
    </citation>
    <scope>NUCLEOTIDE SEQUENCE</scope>
    <source>
        <strain evidence="19">PSN4</strain>
    </source>
</reference>
<comment type="subcellular location">
    <subcellularLocation>
        <location evidence="1">Cell membrane</location>
        <topology evidence="1">Lipid-anchor</topology>
        <topology evidence="1">GPI-anchor</topology>
    </subcellularLocation>
    <subcellularLocation>
        <location evidence="2">Secreted</location>
    </subcellularLocation>
</comment>
<evidence type="ECO:0000256" key="2">
    <source>
        <dbReference type="ARBA" id="ARBA00004613"/>
    </source>
</evidence>
<keyword evidence="12 15" id="KW-1015">Disulfide bond</keyword>
<gene>
    <name evidence="19" type="ORF">QBC47DRAFT_399608</name>
</gene>
<dbReference type="Proteomes" id="UP001239445">
    <property type="component" value="Unassembled WGS sequence"/>
</dbReference>
<protein>
    <recommendedName>
        <fullName evidence="18">CFEM domain-containing protein</fullName>
    </recommendedName>
</protein>
<evidence type="ECO:0000256" key="9">
    <source>
        <dbReference type="ARBA" id="ARBA00022729"/>
    </source>
</evidence>
<comment type="caution">
    <text evidence="15">Lacks conserved residue(s) required for the propagation of feature annotation.</text>
</comment>
<comment type="similarity">
    <text evidence="3">Belongs to the RBT5 family.</text>
</comment>
<evidence type="ECO:0000256" key="13">
    <source>
        <dbReference type="ARBA" id="ARBA00023180"/>
    </source>
</evidence>
<dbReference type="InterPro" id="IPR051735">
    <property type="entry name" value="CFEM_domain"/>
</dbReference>
<feature type="chain" id="PRO_5042600223" description="CFEM domain-containing protein" evidence="17">
    <location>
        <begin position="19"/>
        <end position="192"/>
    </location>
</feature>
<dbReference type="GO" id="GO:0005576">
    <property type="term" value="C:extracellular region"/>
    <property type="evidence" value="ECO:0007669"/>
    <property type="project" value="UniProtKB-SubCell"/>
</dbReference>
<dbReference type="PANTHER" id="PTHR37928">
    <property type="entry name" value="CFEM DOMAIN PROTEIN (AFU_ORTHOLOGUE AFUA_6G14090)"/>
    <property type="match status" value="1"/>
</dbReference>
<evidence type="ECO:0000256" key="8">
    <source>
        <dbReference type="ARBA" id="ARBA00022723"/>
    </source>
</evidence>
<evidence type="ECO:0000256" key="16">
    <source>
        <dbReference type="SAM" id="MobiDB-lite"/>
    </source>
</evidence>
<evidence type="ECO:0000313" key="19">
    <source>
        <dbReference type="EMBL" id="KAK1758717.1"/>
    </source>
</evidence>
<evidence type="ECO:0000256" key="6">
    <source>
        <dbReference type="ARBA" id="ARBA00022617"/>
    </source>
</evidence>
<dbReference type="InterPro" id="IPR008427">
    <property type="entry name" value="Extracellular_membr_CFEM_dom"/>
</dbReference>
<evidence type="ECO:0000256" key="7">
    <source>
        <dbReference type="ARBA" id="ARBA00022622"/>
    </source>
</evidence>
<feature type="compositionally biased region" description="Low complexity" evidence="16">
    <location>
        <begin position="142"/>
        <end position="161"/>
    </location>
</feature>
<keyword evidence="8 15" id="KW-0479">Metal-binding</keyword>
<feature type="disulfide bond" evidence="15">
    <location>
        <begin position="41"/>
        <end position="48"/>
    </location>
</feature>
<evidence type="ECO:0000256" key="3">
    <source>
        <dbReference type="ARBA" id="ARBA00010031"/>
    </source>
</evidence>
<feature type="signal peptide" evidence="17">
    <location>
        <begin position="1"/>
        <end position="18"/>
    </location>
</feature>
<dbReference type="PANTHER" id="PTHR37928:SF2">
    <property type="entry name" value="GPI ANCHORED CFEM DOMAIN PROTEIN (AFU_ORTHOLOGUE AFUA_6G10580)"/>
    <property type="match status" value="1"/>
</dbReference>
<keyword evidence="4" id="KW-1003">Cell membrane</keyword>
<organism evidence="19 20">
    <name type="scientific">Echria macrotheca</name>
    <dbReference type="NCBI Taxonomy" id="438768"/>
    <lineage>
        <taxon>Eukaryota</taxon>
        <taxon>Fungi</taxon>
        <taxon>Dikarya</taxon>
        <taxon>Ascomycota</taxon>
        <taxon>Pezizomycotina</taxon>
        <taxon>Sordariomycetes</taxon>
        <taxon>Sordariomycetidae</taxon>
        <taxon>Sordariales</taxon>
        <taxon>Schizotheciaceae</taxon>
        <taxon>Echria</taxon>
    </lineage>
</organism>
<keyword evidence="20" id="KW-1185">Reference proteome</keyword>
<dbReference type="Pfam" id="PF05730">
    <property type="entry name" value="CFEM"/>
    <property type="match status" value="1"/>
</dbReference>
<feature type="binding site" description="axial binding residue" evidence="15">
    <location>
        <position position="45"/>
    </location>
    <ligand>
        <name>heme</name>
        <dbReference type="ChEBI" id="CHEBI:30413"/>
    </ligand>
    <ligandPart>
        <name>Fe</name>
        <dbReference type="ChEBI" id="CHEBI:18248"/>
    </ligandPart>
</feature>
<comment type="caution">
    <text evidence="19">The sequence shown here is derived from an EMBL/GenBank/DDBJ whole genome shotgun (WGS) entry which is preliminary data.</text>
</comment>
<proteinExistence type="inferred from homology"/>
<dbReference type="GO" id="GO:0098552">
    <property type="term" value="C:side of membrane"/>
    <property type="evidence" value="ECO:0007669"/>
    <property type="project" value="UniProtKB-KW"/>
</dbReference>
<dbReference type="SMART" id="SM00747">
    <property type="entry name" value="CFEM"/>
    <property type="match status" value="1"/>
</dbReference>
<evidence type="ECO:0000256" key="5">
    <source>
        <dbReference type="ARBA" id="ARBA00022525"/>
    </source>
</evidence>
<keyword evidence="6 15" id="KW-0349">Heme</keyword>
<keyword evidence="11" id="KW-0472">Membrane</keyword>
<feature type="region of interest" description="Disordered" evidence="16">
    <location>
        <begin position="132"/>
        <end position="168"/>
    </location>
</feature>
<evidence type="ECO:0000256" key="10">
    <source>
        <dbReference type="ARBA" id="ARBA00023004"/>
    </source>
</evidence>
<evidence type="ECO:0000256" key="12">
    <source>
        <dbReference type="ARBA" id="ARBA00023157"/>
    </source>
</evidence>
<dbReference type="GO" id="GO:0005886">
    <property type="term" value="C:plasma membrane"/>
    <property type="evidence" value="ECO:0007669"/>
    <property type="project" value="UniProtKB-SubCell"/>
</dbReference>
<accession>A0AAJ0BIR2</accession>
<evidence type="ECO:0000259" key="18">
    <source>
        <dbReference type="PROSITE" id="PS52012"/>
    </source>
</evidence>
<evidence type="ECO:0000256" key="17">
    <source>
        <dbReference type="SAM" id="SignalP"/>
    </source>
</evidence>
<keyword evidence="7" id="KW-0336">GPI-anchor</keyword>
<dbReference type="PROSITE" id="PS52012">
    <property type="entry name" value="CFEM"/>
    <property type="match status" value="1"/>
</dbReference>
<evidence type="ECO:0000256" key="1">
    <source>
        <dbReference type="ARBA" id="ARBA00004609"/>
    </source>
</evidence>
<evidence type="ECO:0000256" key="11">
    <source>
        <dbReference type="ARBA" id="ARBA00023136"/>
    </source>
</evidence>
<dbReference type="AlphaFoldDB" id="A0AAJ0BIR2"/>
<keyword evidence="9 17" id="KW-0732">Signal</keyword>
<feature type="domain" description="CFEM" evidence="18">
    <location>
        <begin position="1"/>
        <end position="112"/>
    </location>
</feature>
<evidence type="ECO:0000256" key="14">
    <source>
        <dbReference type="ARBA" id="ARBA00023288"/>
    </source>
</evidence>
<name>A0AAJ0BIR2_9PEZI</name>
<dbReference type="GO" id="GO:0046872">
    <property type="term" value="F:metal ion binding"/>
    <property type="evidence" value="ECO:0007669"/>
    <property type="project" value="UniProtKB-UniRule"/>
</dbReference>
<dbReference type="EMBL" id="MU839829">
    <property type="protein sequence ID" value="KAK1758717.1"/>
    <property type="molecule type" value="Genomic_DNA"/>
</dbReference>